<keyword evidence="2" id="KW-0808">Transferase</keyword>
<evidence type="ECO:0000259" key="5">
    <source>
        <dbReference type="Pfam" id="PF04577"/>
    </source>
</evidence>
<dbReference type="EMBL" id="JAWRVE010000230">
    <property type="protein sequence ID" value="KAL1847868.1"/>
    <property type="molecule type" value="Genomic_DNA"/>
</dbReference>
<protein>
    <recommendedName>
        <fullName evidence="5">Glycosyltransferase 61 catalytic domain-containing protein</fullName>
    </recommendedName>
</protein>
<evidence type="ECO:0000313" key="6">
    <source>
        <dbReference type="EMBL" id="KAL1847868.1"/>
    </source>
</evidence>
<dbReference type="InterPro" id="IPR007657">
    <property type="entry name" value="Glycosyltransferase_61"/>
</dbReference>
<dbReference type="Pfam" id="PF04577">
    <property type="entry name" value="Glyco_transf_61"/>
    <property type="match status" value="1"/>
</dbReference>
<comment type="caution">
    <text evidence="6">The sequence shown here is derived from an EMBL/GenBank/DDBJ whole genome shotgun (WGS) entry which is preliminary data.</text>
</comment>
<dbReference type="PANTHER" id="PTHR20961">
    <property type="entry name" value="GLYCOSYLTRANSFERASE"/>
    <property type="match status" value="1"/>
</dbReference>
<evidence type="ECO:0000256" key="4">
    <source>
        <dbReference type="SAM" id="MobiDB-lite"/>
    </source>
</evidence>
<sequence length="608" mass="66947">MAWPCATGRAGTPLFAFAVLVLFLILFGFRTLFFAEPATVRWPDTPAIPSESSIAASGQPAPETGPAADLNSPAVQEPPALPSEYNLATPSWILAPLSGFCKARYTAALLEGFREHRGQYCSKASQSRLTCFHTPSAGSIFGASLAGSNDSFCIAQHGIIFDTRWRKFALDCDSRQLTDEQAVSGIIPLAKLNSYQYLTGPKYLLKQWLDLRISREPGPLPPHHSSEARQPSTGRNFVLLLKREVDGNIFHNMNEIMAIMITLDVLRMTPDPTSASGAALFSAEDIANTQIIILDEHPDGPLFDLFGLFSTKKPLRVDEWITSAHAVPIDNVILPLAGAANNLWADFIKLDCEDNEMLRVFVQRVFGLLGISRRRPAALLAPRLNVTLIHRRSSRQLMGLDTFLLDAARARFAGEADVHLVDFAALTLREQVQVSRDSDVLVGMHGAGLTQAMFMEEGRGAVVEIQPDRMCYRGFENLARMGGHTYLAAGANKVVGNCYYDCDGGDGDDGRLEMMPYGGTISPVQTSRCYSNAADPDAWSFACSNTSLTGGDQSYMICRHQDESDDWYKTCGGMEAGDIWWIARYVMKQERFLEVLDQAIKAVRKQDK</sequence>
<name>A0ABR3VXT4_9PEZI</name>
<evidence type="ECO:0000313" key="7">
    <source>
        <dbReference type="Proteomes" id="UP001583177"/>
    </source>
</evidence>
<organism evidence="6 7">
    <name type="scientific">Diaporthe australafricana</name>
    <dbReference type="NCBI Taxonomy" id="127596"/>
    <lineage>
        <taxon>Eukaryota</taxon>
        <taxon>Fungi</taxon>
        <taxon>Dikarya</taxon>
        <taxon>Ascomycota</taxon>
        <taxon>Pezizomycotina</taxon>
        <taxon>Sordariomycetes</taxon>
        <taxon>Sordariomycetidae</taxon>
        <taxon>Diaporthales</taxon>
        <taxon>Diaporthaceae</taxon>
        <taxon>Diaporthe</taxon>
    </lineage>
</organism>
<dbReference type="Proteomes" id="UP001583177">
    <property type="component" value="Unassembled WGS sequence"/>
</dbReference>
<keyword evidence="3" id="KW-0325">Glycoprotein</keyword>
<keyword evidence="1" id="KW-0328">Glycosyltransferase</keyword>
<feature type="region of interest" description="Disordered" evidence="4">
    <location>
        <begin position="51"/>
        <end position="75"/>
    </location>
</feature>
<gene>
    <name evidence="6" type="ORF">Daus18300_013783</name>
</gene>
<evidence type="ECO:0000256" key="3">
    <source>
        <dbReference type="ARBA" id="ARBA00023180"/>
    </source>
</evidence>
<evidence type="ECO:0000256" key="1">
    <source>
        <dbReference type="ARBA" id="ARBA00022676"/>
    </source>
</evidence>
<proteinExistence type="predicted"/>
<keyword evidence="7" id="KW-1185">Reference proteome</keyword>
<accession>A0ABR3VXT4</accession>
<evidence type="ECO:0000256" key="2">
    <source>
        <dbReference type="ARBA" id="ARBA00022679"/>
    </source>
</evidence>
<dbReference type="PANTHER" id="PTHR20961:SF124">
    <property type="entry name" value="GLYCOSYLTRANSFERASE"/>
    <property type="match status" value="1"/>
</dbReference>
<dbReference type="InterPro" id="IPR049625">
    <property type="entry name" value="Glyco_transf_61_cat"/>
</dbReference>
<feature type="domain" description="Glycosyltransferase 61 catalytic" evidence="5">
    <location>
        <begin position="376"/>
        <end position="461"/>
    </location>
</feature>
<reference evidence="6 7" key="1">
    <citation type="journal article" date="2024" name="IMA Fungus">
        <title>IMA Genome - F19 : A genome assembly and annotation guide to empower mycologists, including annotated draft genome sequences of Ceratocystis pirilliformis, Diaporthe australafricana, Fusarium ophioides, Paecilomyces lecythidis, and Sporothrix stenoceras.</title>
        <authorList>
            <person name="Aylward J."/>
            <person name="Wilson A.M."/>
            <person name="Visagie C.M."/>
            <person name="Spraker J."/>
            <person name="Barnes I."/>
            <person name="Buitendag C."/>
            <person name="Ceriani C."/>
            <person name="Del Mar Angel L."/>
            <person name="du Plessis D."/>
            <person name="Fuchs T."/>
            <person name="Gasser K."/>
            <person name="Kramer D."/>
            <person name="Li W."/>
            <person name="Munsamy K."/>
            <person name="Piso A."/>
            <person name="Price J.L."/>
            <person name="Sonnekus B."/>
            <person name="Thomas C."/>
            <person name="van der Nest A."/>
            <person name="van Dijk A."/>
            <person name="van Heerden A."/>
            <person name="van Vuuren N."/>
            <person name="Yilmaz N."/>
            <person name="Duong T.A."/>
            <person name="van der Merwe N.A."/>
            <person name="Wingfield M.J."/>
            <person name="Wingfield B.D."/>
        </authorList>
    </citation>
    <scope>NUCLEOTIDE SEQUENCE [LARGE SCALE GENOMIC DNA]</scope>
    <source>
        <strain evidence="6 7">CMW 18300</strain>
    </source>
</reference>